<evidence type="ECO:0000259" key="6">
    <source>
        <dbReference type="PROSITE" id="PS51795"/>
    </source>
</evidence>
<feature type="compositionally biased region" description="Polar residues" evidence="5">
    <location>
        <begin position="76"/>
        <end position="93"/>
    </location>
</feature>
<evidence type="ECO:0000256" key="2">
    <source>
        <dbReference type="ARBA" id="ARBA00022723"/>
    </source>
</evidence>
<keyword evidence="3" id="KW-0863">Zinc-finger</keyword>
<feature type="zinc finger region" description="FLZ-type" evidence="4">
    <location>
        <begin position="16"/>
        <end position="60"/>
    </location>
</feature>
<dbReference type="Gramene" id="Kaladp0055s0035.1.v1.1">
    <property type="protein sequence ID" value="Kaladp0055s0035.1.v1.1"/>
    <property type="gene ID" value="Kaladp0055s0035.v1.1"/>
</dbReference>
<accession>A0A7N0U5D2</accession>
<feature type="region of interest" description="Disordered" evidence="5">
    <location>
        <begin position="59"/>
        <end position="93"/>
    </location>
</feature>
<organism evidence="7 8">
    <name type="scientific">Kalanchoe fedtschenkoi</name>
    <name type="common">Lavender scallops</name>
    <name type="synonym">South American air plant</name>
    <dbReference type="NCBI Taxonomy" id="63787"/>
    <lineage>
        <taxon>Eukaryota</taxon>
        <taxon>Viridiplantae</taxon>
        <taxon>Streptophyta</taxon>
        <taxon>Embryophyta</taxon>
        <taxon>Tracheophyta</taxon>
        <taxon>Spermatophyta</taxon>
        <taxon>Magnoliopsida</taxon>
        <taxon>eudicotyledons</taxon>
        <taxon>Gunneridae</taxon>
        <taxon>Pentapetalae</taxon>
        <taxon>Saxifragales</taxon>
        <taxon>Crassulaceae</taxon>
        <taxon>Kalanchoe</taxon>
    </lineage>
</organism>
<feature type="domain" description="FLZ-type" evidence="6">
    <location>
        <begin position="16"/>
        <end position="60"/>
    </location>
</feature>
<dbReference type="AlphaFoldDB" id="A0A7N0U5D2"/>
<dbReference type="Pfam" id="PF04570">
    <property type="entry name" value="zf-FLZ"/>
    <property type="match status" value="1"/>
</dbReference>
<proteinExistence type="inferred from homology"/>
<protein>
    <recommendedName>
        <fullName evidence="6">FLZ-type domain-containing protein</fullName>
    </recommendedName>
</protein>
<evidence type="ECO:0000256" key="1">
    <source>
        <dbReference type="ARBA" id="ARBA00009374"/>
    </source>
</evidence>
<evidence type="ECO:0000256" key="5">
    <source>
        <dbReference type="SAM" id="MobiDB-lite"/>
    </source>
</evidence>
<reference evidence="7" key="1">
    <citation type="submission" date="2021-01" db="UniProtKB">
        <authorList>
            <consortium name="EnsemblPlants"/>
        </authorList>
    </citation>
    <scope>IDENTIFICATION</scope>
</reference>
<evidence type="ECO:0000256" key="4">
    <source>
        <dbReference type="PROSITE-ProRule" id="PRU01131"/>
    </source>
</evidence>
<dbReference type="InterPro" id="IPR007650">
    <property type="entry name" value="Zf-FLZ_dom"/>
</dbReference>
<dbReference type="PANTHER" id="PTHR46057">
    <property type="entry name" value="FCS-LIKE ZINC FINGER 1-RELATED"/>
    <property type="match status" value="1"/>
</dbReference>
<keyword evidence="2" id="KW-0479">Metal-binding</keyword>
<dbReference type="PANTHER" id="PTHR46057:SF9">
    <property type="entry name" value="FCS-LIKE ZINC FINGER 1"/>
    <property type="match status" value="1"/>
</dbReference>
<name>A0A7N0U5D2_KALFE</name>
<dbReference type="InterPro" id="IPR044533">
    <property type="entry name" value="FLZ1/2/3"/>
</dbReference>
<evidence type="ECO:0000313" key="8">
    <source>
        <dbReference type="Proteomes" id="UP000594263"/>
    </source>
</evidence>
<dbReference type="PROSITE" id="PS51795">
    <property type="entry name" value="ZF_FLZ"/>
    <property type="match status" value="1"/>
</dbReference>
<dbReference type="EnsemblPlants" id="Kaladp0055s0035.1.v1.1">
    <property type="protein sequence ID" value="Kaladp0055s0035.1.v1.1"/>
    <property type="gene ID" value="Kaladp0055s0035.v1.1"/>
</dbReference>
<keyword evidence="8" id="KW-1185">Reference proteome</keyword>
<evidence type="ECO:0000256" key="3">
    <source>
        <dbReference type="ARBA" id="ARBA00022771"/>
    </source>
</evidence>
<dbReference type="GO" id="GO:0008270">
    <property type="term" value="F:zinc ion binding"/>
    <property type="evidence" value="ECO:0007669"/>
    <property type="project" value="UniProtKB-KW"/>
</dbReference>
<keyword evidence="3" id="KW-0862">Zinc</keyword>
<sequence length="93" mass="10697">MFFYNDCEEHGGQEAFVLNSCYLCARPFFDDSEIFMYRGDTPFCSDDCRQEQIEFDEAKEKKKQKKLVSMRKSDSDQASPSSDVRPGSSIQVA</sequence>
<evidence type="ECO:0000313" key="7">
    <source>
        <dbReference type="EnsemblPlants" id="Kaladp0055s0035.1.v1.1"/>
    </source>
</evidence>
<dbReference type="Proteomes" id="UP000594263">
    <property type="component" value="Unplaced"/>
</dbReference>
<comment type="similarity">
    <text evidence="1">Belongs to the FLZ family.</text>
</comment>